<dbReference type="Pfam" id="PF00270">
    <property type="entry name" value="DEAD"/>
    <property type="match status" value="1"/>
</dbReference>
<evidence type="ECO:0000256" key="1">
    <source>
        <dbReference type="ARBA" id="ARBA00005446"/>
    </source>
</evidence>
<keyword evidence="2" id="KW-0547">Nucleotide-binding</keyword>
<evidence type="ECO:0000259" key="7">
    <source>
        <dbReference type="PROSITE" id="PS51192"/>
    </source>
</evidence>
<dbReference type="GO" id="GO:0043138">
    <property type="term" value="F:3'-5' DNA helicase activity"/>
    <property type="evidence" value="ECO:0007669"/>
    <property type="project" value="UniProtKB-EC"/>
</dbReference>
<dbReference type="InterPro" id="IPR027417">
    <property type="entry name" value="P-loop_NTPase"/>
</dbReference>
<accession>A0A0C2SS60</accession>
<dbReference type="SUPFAM" id="SSF52540">
    <property type="entry name" value="P-loop containing nucleoside triphosphate hydrolases"/>
    <property type="match status" value="1"/>
</dbReference>
<dbReference type="AlphaFoldDB" id="A0A0C2SS60"/>
<proteinExistence type="inferred from homology"/>
<comment type="catalytic activity">
    <reaction evidence="4">
        <text>Couples ATP hydrolysis with the unwinding of duplex DNA by translocating in the 3'-5' direction.</text>
        <dbReference type="EC" id="5.6.2.4"/>
    </reaction>
</comment>
<dbReference type="Gene3D" id="3.40.50.300">
    <property type="entry name" value="P-loop containing nucleotide triphosphate hydrolases"/>
    <property type="match status" value="2"/>
</dbReference>
<dbReference type="HOGENOM" id="CLU_001103_19_0_1"/>
<dbReference type="SMART" id="SM00490">
    <property type="entry name" value="HELICc"/>
    <property type="match status" value="1"/>
</dbReference>
<comment type="similarity">
    <text evidence="1">Belongs to the helicase family. RecQ subfamily.</text>
</comment>
<feature type="compositionally biased region" description="Acidic residues" evidence="6">
    <location>
        <begin position="410"/>
        <end position="440"/>
    </location>
</feature>
<name>A0A0C2SS60_AMAMK</name>
<dbReference type="GO" id="GO:0005694">
    <property type="term" value="C:chromosome"/>
    <property type="evidence" value="ECO:0007669"/>
    <property type="project" value="TreeGrafter"/>
</dbReference>
<dbReference type="GO" id="GO:0003676">
    <property type="term" value="F:nucleic acid binding"/>
    <property type="evidence" value="ECO:0007669"/>
    <property type="project" value="InterPro"/>
</dbReference>
<evidence type="ECO:0000259" key="8">
    <source>
        <dbReference type="PROSITE" id="PS51194"/>
    </source>
</evidence>
<dbReference type="GO" id="GO:0005737">
    <property type="term" value="C:cytoplasm"/>
    <property type="evidence" value="ECO:0007669"/>
    <property type="project" value="TreeGrafter"/>
</dbReference>
<keyword evidence="3" id="KW-0067">ATP-binding</keyword>
<dbReference type="EC" id="5.6.2.4" evidence="5"/>
<dbReference type="InParanoid" id="A0A0C2SS60"/>
<dbReference type="OrthoDB" id="10261556at2759"/>
<feature type="region of interest" description="Disordered" evidence="6">
    <location>
        <begin position="372"/>
        <end position="472"/>
    </location>
</feature>
<evidence type="ECO:0000313" key="10">
    <source>
        <dbReference type="Proteomes" id="UP000054549"/>
    </source>
</evidence>
<dbReference type="Proteomes" id="UP000054549">
    <property type="component" value="Unassembled WGS sequence"/>
</dbReference>
<dbReference type="InterPro" id="IPR001650">
    <property type="entry name" value="Helicase_C-like"/>
</dbReference>
<dbReference type="SMART" id="SM00487">
    <property type="entry name" value="DEXDc"/>
    <property type="match status" value="1"/>
</dbReference>
<evidence type="ECO:0000256" key="5">
    <source>
        <dbReference type="ARBA" id="ARBA00034808"/>
    </source>
</evidence>
<organism evidence="9 10">
    <name type="scientific">Amanita muscaria (strain Koide BX008)</name>
    <dbReference type="NCBI Taxonomy" id="946122"/>
    <lineage>
        <taxon>Eukaryota</taxon>
        <taxon>Fungi</taxon>
        <taxon>Dikarya</taxon>
        <taxon>Basidiomycota</taxon>
        <taxon>Agaricomycotina</taxon>
        <taxon>Agaricomycetes</taxon>
        <taxon>Agaricomycetidae</taxon>
        <taxon>Agaricales</taxon>
        <taxon>Pluteineae</taxon>
        <taxon>Amanitaceae</taxon>
        <taxon>Amanita</taxon>
    </lineage>
</organism>
<dbReference type="PROSITE" id="PS51194">
    <property type="entry name" value="HELICASE_CTER"/>
    <property type="match status" value="1"/>
</dbReference>
<dbReference type="GO" id="GO:0005524">
    <property type="term" value="F:ATP binding"/>
    <property type="evidence" value="ECO:0007669"/>
    <property type="project" value="UniProtKB-KW"/>
</dbReference>
<feature type="compositionally biased region" description="Basic and acidic residues" evidence="6">
    <location>
        <begin position="441"/>
        <end position="450"/>
    </location>
</feature>
<dbReference type="PANTHER" id="PTHR13710:SF154">
    <property type="entry name" value="RECQ HELICASE, PUTATIVE (AFU_ORTHOLOGUE AFUA_6G14720)-RELATED"/>
    <property type="match status" value="1"/>
</dbReference>
<dbReference type="GO" id="GO:0009378">
    <property type="term" value="F:four-way junction helicase activity"/>
    <property type="evidence" value="ECO:0007669"/>
    <property type="project" value="TreeGrafter"/>
</dbReference>
<feature type="domain" description="Helicase C-terminal" evidence="8">
    <location>
        <begin position="231"/>
        <end position="387"/>
    </location>
</feature>
<dbReference type="PROSITE" id="PS51192">
    <property type="entry name" value="HELICASE_ATP_BIND_1"/>
    <property type="match status" value="1"/>
</dbReference>
<evidence type="ECO:0000256" key="4">
    <source>
        <dbReference type="ARBA" id="ARBA00034617"/>
    </source>
</evidence>
<evidence type="ECO:0000256" key="2">
    <source>
        <dbReference type="ARBA" id="ARBA00022741"/>
    </source>
</evidence>
<dbReference type="STRING" id="946122.A0A0C2SS60"/>
<dbReference type="GO" id="GO:0000724">
    <property type="term" value="P:double-strand break repair via homologous recombination"/>
    <property type="evidence" value="ECO:0007669"/>
    <property type="project" value="TreeGrafter"/>
</dbReference>
<gene>
    <name evidence="9" type="ORF">M378DRAFT_436127</name>
</gene>
<feature type="domain" description="Helicase ATP-binding" evidence="7">
    <location>
        <begin position="34"/>
        <end position="206"/>
    </location>
</feature>
<evidence type="ECO:0000256" key="6">
    <source>
        <dbReference type="SAM" id="MobiDB-lite"/>
    </source>
</evidence>
<protein>
    <recommendedName>
        <fullName evidence="5">DNA 3'-5' helicase</fullName>
        <ecNumber evidence="5">5.6.2.4</ecNumber>
    </recommendedName>
</protein>
<reference evidence="9 10" key="1">
    <citation type="submission" date="2014-04" db="EMBL/GenBank/DDBJ databases">
        <title>Evolutionary Origins and Diversification of the Mycorrhizal Mutualists.</title>
        <authorList>
            <consortium name="DOE Joint Genome Institute"/>
            <consortium name="Mycorrhizal Genomics Consortium"/>
            <person name="Kohler A."/>
            <person name="Kuo A."/>
            <person name="Nagy L.G."/>
            <person name="Floudas D."/>
            <person name="Copeland A."/>
            <person name="Barry K.W."/>
            <person name="Cichocki N."/>
            <person name="Veneault-Fourrey C."/>
            <person name="LaButti K."/>
            <person name="Lindquist E.A."/>
            <person name="Lipzen A."/>
            <person name="Lundell T."/>
            <person name="Morin E."/>
            <person name="Murat C."/>
            <person name="Riley R."/>
            <person name="Ohm R."/>
            <person name="Sun H."/>
            <person name="Tunlid A."/>
            <person name="Henrissat B."/>
            <person name="Grigoriev I.V."/>
            <person name="Hibbett D.S."/>
            <person name="Martin F."/>
        </authorList>
    </citation>
    <scope>NUCLEOTIDE SEQUENCE [LARGE SCALE GENOMIC DNA]</scope>
    <source>
        <strain evidence="9 10">Koide BX008</strain>
    </source>
</reference>
<feature type="compositionally biased region" description="Basic residues" evidence="6">
    <location>
        <begin position="451"/>
        <end position="466"/>
    </location>
</feature>
<evidence type="ECO:0000313" key="9">
    <source>
        <dbReference type="EMBL" id="KIL56854.1"/>
    </source>
</evidence>
<keyword evidence="10" id="KW-1185">Reference proteome</keyword>
<dbReference type="EMBL" id="KN818396">
    <property type="protein sequence ID" value="KIL56854.1"/>
    <property type="molecule type" value="Genomic_DNA"/>
</dbReference>
<evidence type="ECO:0000256" key="3">
    <source>
        <dbReference type="ARBA" id="ARBA00022840"/>
    </source>
</evidence>
<sequence>MAAVPSVPSFDEIRSKTFEYFNKRPCAWQVHICQEILHGDRDLISIAGTGMGKTLTFWMPLIFRPQGIQLVITPLNILGEQNTAILHRIGIEAIFISGTTAKPEIFQDIASLRYRVVIANPEELMREHGGFEMLLQDKIFNSHLISIIVDEAHCISQWGSFRSDYRDIGRLRLFQRKLCPILATSATMSTGVIEDVKKVLRLREESLFVSRCSTDRSNIAIIVRPIVNPIYSYRELSFVLGDWEPGNPPPPKFIVFFDNIKYSVDAGHYLRGLLPKDEQSCINWFNSDMSDEFKRSEAERFAHGETWGLLATDSFGMGMDLPDIKLVVQYCAPTSISMLWQRFGRCVRDPSLNGIAILLAEKEYFDHLKNTTKKRKRGITTKTEPGSTAKRAKVRPLSDPTNNLSRIDDVPLDDDEGDGEQEDDTDNEQDEDEDGDEERDEDGRKEMQKDRNKRTHGMKKSKKKSKKDQIEPAIIDLLNAGQRGLGCRRRIFTDTFQNSKAARWLSSLPSCSS</sequence>
<dbReference type="InterPro" id="IPR011545">
    <property type="entry name" value="DEAD/DEAH_box_helicase_dom"/>
</dbReference>
<dbReference type="InterPro" id="IPR014001">
    <property type="entry name" value="Helicase_ATP-bd"/>
</dbReference>
<dbReference type="Pfam" id="PF00271">
    <property type="entry name" value="Helicase_C"/>
    <property type="match status" value="1"/>
</dbReference>
<dbReference type="PANTHER" id="PTHR13710">
    <property type="entry name" value="DNA HELICASE RECQ FAMILY MEMBER"/>
    <property type="match status" value="1"/>
</dbReference>